<sequence length="74" mass="8349">MSIDRTFVVEDVMRRWPATIRVFLDFRHACVGCPIATFHTIEDSCREHRTAEALFLTALREAAAKPQEVLSSGA</sequence>
<evidence type="ECO:0000313" key="1">
    <source>
        <dbReference type="EMBL" id="PZA13177.1"/>
    </source>
</evidence>
<name>A0A323ULQ1_RHOPL</name>
<dbReference type="Proteomes" id="UP000248134">
    <property type="component" value="Unassembled WGS sequence"/>
</dbReference>
<dbReference type="Gene3D" id="1.10.3910.10">
    <property type="entry name" value="SP0561-like"/>
    <property type="match status" value="1"/>
</dbReference>
<reference evidence="1 2" key="1">
    <citation type="submission" date="2018-06" db="EMBL/GenBank/DDBJ databases">
        <title>Draft Whole-Genome Sequence of the purple photosynthetic bacterium Rhodospeudomonas palustris XCP.</title>
        <authorList>
            <person name="Rayyan A."/>
            <person name="Meyer T.E."/>
            <person name="Kyndt J.A."/>
        </authorList>
    </citation>
    <scope>NUCLEOTIDE SEQUENCE [LARGE SCALE GENOMIC DNA]</scope>
    <source>
        <strain evidence="1 2">XCP</strain>
    </source>
</reference>
<dbReference type="NCBIfam" id="TIGR03980">
    <property type="entry name" value="prismane_assoc"/>
    <property type="match status" value="1"/>
</dbReference>
<organism evidence="1 2">
    <name type="scientific">Rhodopseudomonas palustris</name>
    <dbReference type="NCBI Taxonomy" id="1076"/>
    <lineage>
        <taxon>Bacteria</taxon>
        <taxon>Pseudomonadati</taxon>
        <taxon>Pseudomonadota</taxon>
        <taxon>Alphaproteobacteria</taxon>
        <taxon>Hyphomicrobiales</taxon>
        <taxon>Nitrobacteraceae</taxon>
        <taxon>Rhodopseudomonas</taxon>
    </lineage>
</organism>
<dbReference type="OrthoDB" id="5397989at2"/>
<evidence type="ECO:0000313" key="2">
    <source>
        <dbReference type="Proteomes" id="UP000248134"/>
    </source>
</evidence>
<accession>A0A323ULQ1</accession>
<dbReference type="InterPro" id="IPR038062">
    <property type="entry name" value="ScdA-like_N_sf"/>
</dbReference>
<dbReference type="PANTHER" id="PTHR39341:SF1">
    <property type="entry name" value="DUF1858 DOMAIN-CONTAINING PROTEIN"/>
    <property type="match status" value="1"/>
</dbReference>
<dbReference type="PANTHER" id="PTHR39341">
    <property type="entry name" value="BSL7085 PROTEIN"/>
    <property type="match status" value="1"/>
</dbReference>
<dbReference type="SUPFAM" id="SSF140683">
    <property type="entry name" value="SP0561-like"/>
    <property type="match status" value="1"/>
</dbReference>
<gene>
    <name evidence="1" type="ORF">DNX69_05195</name>
</gene>
<protein>
    <submittedName>
        <fullName evidence="1">Hydrid cluster protein-associated redox disulfide domain protein</fullName>
    </submittedName>
</protein>
<dbReference type="RefSeq" id="WP_110784982.1">
    <property type="nucleotide sequence ID" value="NZ_QKQS01000007.1"/>
</dbReference>
<dbReference type="InterPro" id="IPR023883">
    <property type="entry name" value="CHP03980_redox-disulphide"/>
</dbReference>
<comment type="caution">
    <text evidence="1">The sequence shown here is derived from an EMBL/GenBank/DDBJ whole genome shotgun (WGS) entry which is preliminary data.</text>
</comment>
<proteinExistence type="predicted"/>
<dbReference type="AlphaFoldDB" id="A0A323ULQ1"/>
<dbReference type="EMBL" id="QKQS01000007">
    <property type="protein sequence ID" value="PZA13177.1"/>
    <property type="molecule type" value="Genomic_DNA"/>
</dbReference>